<dbReference type="InterPro" id="IPR008207">
    <property type="entry name" value="Sig_transdc_His_kin_Hpt_dom"/>
</dbReference>
<evidence type="ECO:0000256" key="8">
    <source>
        <dbReference type="ARBA" id="ARBA00022840"/>
    </source>
</evidence>
<dbReference type="InterPro" id="IPR013656">
    <property type="entry name" value="PAS_4"/>
</dbReference>
<protein>
    <recommendedName>
        <fullName evidence="3">histidine kinase</fullName>
        <ecNumber evidence="3">2.7.13.3</ecNumber>
    </recommendedName>
</protein>
<dbReference type="CDD" id="cd00130">
    <property type="entry name" value="PAS"/>
    <property type="match status" value="2"/>
</dbReference>
<dbReference type="RefSeq" id="WP_120519051.1">
    <property type="nucleotide sequence ID" value="NZ_QXZY01000015.1"/>
</dbReference>
<evidence type="ECO:0000256" key="2">
    <source>
        <dbReference type="ARBA" id="ARBA00004651"/>
    </source>
</evidence>
<dbReference type="SMART" id="SM00091">
    <property type="entry name" value="PAS"/>
    <property type="match status" value="2"/>
</dbReference>
<dbReference type="InterPro" id="IPR000700">
    <property type="entry name" value="PAS-assoc_C"/>
</dbReference>
<accession>A0A3N4M647</accession>
<dbReference type="PROSITE" id="PS50894">
    <property type="entry name" value="HPT"/>
    <property type="match status" value="1"/>
</dbReference>
<dbReference type="InterPro" id="IPR036641">
    <property type="entry name" value="HPT_dom_sf"/>
</dbReference>
<dbReference type="OrthoDB" id="9811889at2"/>
<keyword evidence="9 14" id="KW-1133">Transmembrane helix</keyword>
<dbReference type="InterPro" id="IPR003661">
    <property type="entry name" value="HisK_dim/P_dom"/>
</dbReference>
<evidence type="ECO:0000256" key="9">
    <source>
        <dbReference type="ARBA" id="ARBA00022989"/>
    </source>
</evidence>
<feature type="domain" description="Response regulatory" evidence="16">
    <location>
        <begin position="738"/>
        <end position="852"/>
    </location>
</feature>
<evidence type="ECO:0000313" key="21">
    <source>
        <dbReference type="Proteomes" id="UP000279089"/>
    </source>
</evidence>
<reference evidence="21" key="1">
    <citation type="submission" date="2018-11" db="EMBL/GenBank/DDBJ databases">
        <title>Chitinophaga lutea sp.nov., isolate from arsenic contaminated soil.</title>
        <authorList>
            <person name="Zong Y."/>
        </authorList>
    </citation>
    <scope>NUCLEOTIDE SEQUENCE [LARGE SCALE GENOMIC DNA]</scope>
    <source>
        <strain evidence="21">YLT18</strain>
    </source>
</reference>
<keyword evidence="8" id="KW-0067">ATP-binding</keyword>
<evidence type="ECO:0000256" key="14">
    <source>
        <dbReference type="SAM" id="Phobius"/>
    </source>
</evidence>
<feature type="modified residue" description="4-aspartylphosphate" evidence="13">
    <location>
        <position position="787"/>
    </location>
</feature>
<feature type="domain" description="PAS" evidence="17">
    <location>
        <begin position="217"/>
        <end position="288"/>
    </location>
</feature>
<evidence type="ECO:0000256" key="3">
    <source>
        <dbReference type="ARBA" id="ARBA00012438"/>
    </source>
</evidence>
<evidence type="ECO:0000256" key="13">
    <source>
        <dbReference type="PROSITE-ProRule" id="PRU00169"/>
    </source>
</evidence>
<dbReference type="PANTHER" id="PTHR45339:SF1">
    <property type="entry name" value="HYBRID SIGNAL TRANSDUCTION HISTIDINE KINASE J"/>
    <property type="match status" value="1"/>
</dbReference>
<dbReference type="CDD" id="cd17546">
    <property type="entry name" value="REC_hyHK_CKI1_RcsC-like"/>
    <property type="match status" value="1"/>
</dbReference>
<dbReference type="InterPro" id="IPR035965">
    <property type="entry name" value="PAS-like_dom_sf"/>
</dbReference>
<dbReference type="SUPFAM" id="SSF55785">
    <property type="entry name" value="PYP-like sensor domain (PAS domain)"/>
    <property type="match status" value="2"/>
</dbReference>
<gene>
    <name evidence="20" type="ORF">EG028_25145</name>
</gene>
<evidence type="ECO:0000256" key="12">
    <source>
        <dbReference type="PROSITE-ProRule" id="PRU00110"/>
    </source>
</evidence>
<dbReference type="SUPFAM" id="SSF47226">
    <property type="entry name" value="Histidine-containing phosphotransfer domain, HPT domain"/>
    <property type="match status" value="1"/>
</dbReference>
<feature type="domain" description="PAC" evidence="18">
    <location>
        <begin position="421"/>
        <end position="474"/>
    </location>
</feature>
<keyword evidence="4" id="KW-1003">Cell membrane</keyword>
<evidence type="ECO:0000256" key="5">
    <source>
        <dbReference type="ARBA" id="ARBA00022553"/>
    </source>
</evidence>
<dbReference type="NCBIfam" id="TIGR00229">
    <property type="entry name" value="sensory_box"/>
    <property type="match status" value="2"/>
</dbReference>
<name>A0A3N4M647_9BACT</name>
<dbReference type="Pfam" id="PF00072">
    <property type="entry name" value="Response_reg"/>
    <property type="match status" value="1"/>
</dbReference>
<feature type="domain" description="HPt" evidence="19">
    <location>
        <begin position="888"/>
        <end position="987"/>
    </location>
</feature>
<evidence type="ECO:0000256" key="10">
    <source>
        <dbReference type="ARBA" id="ARBA00023012"/>
    </source>
</evidence>
<dbReference type="SMART" id="SM00448">
    <property type="entry name" value="REC"/>
    <property type="match status" value="1"/>
</dbReference>
<feature type="transmembrane region" description="Helical" evidence="14">
    <location>
        <begin position="177"/>
        <end position="198"/>
    </location>
</feature>
<keyword evidence="5 13" id="KW-0597">Phosphoprotein</keyword>
<dbReference type="PROSITE" id="PS50113">
    <property type="entry name" value="PAC"/>
    <property type="match status" value="1"/>
</dbReference>
<dbReference type="InterPro" id="IPR013767">
    <property type="entry name" value="PAS_fold"/>
</dbReference>
<dbReference type="Pfam" id="PF00989">
    <property type="entry name" value="PAS"/>
    <property type="match status" value="1"/>
</dbReference>
<dbReference type="Pfam" id="PF02518">
    <property type="entry name" value="HATPase_c"/>
    <property type="match status" value="1"/>
</dbReference>
<evidence type="ECO:0000256" key="11">
    <source>
        <dbReference type="ARBA" id="ARBA00023136"/>
    </source>
</evidence>
<dbReference type="GO" id="GO:0006355">
    <property type="term" value="P:regulation of DNA-templated transcription"/>
    <property type="evidence" value="ECO:0007669"/>
    <property type="project" value="InterPro"/>
</dbReference>
<dbReference type="EC" id="2.7.13.3" evidence="3"/>
<evidence type="ECO:0000259" key="17">
    <source>
        <dbReference type="PROSITE" id="PS50112"/>
    </source>
</evidence>
<evidence type="ECO:0000259" key="15">
    <source>
        <dbReference type="PROSITE" id="PS50109"/>
    </source>
</evidence>
<dbReference type="InterPro" id="IPR001789">
    <property type="entry name" value="Sig_transdc_resp-reg_receiver"/>
</dbReference>
<dbReference type="InterPro" id="IPR036097">
    <property type="entry name" value="HisK_dim/P_sf"/>
</dbReference>
<dbReference type="InterPro" id="IPR004358">
    <property type="entry name" value="Sig_transdc_His_kin-like_C"/>
</dbReference>
<dbReference type="SUPFAM" id="SSF52172">
    <property type="entry name" value="CheY-like"/>
    <property type="match status" value="1"/>
</dbReference>
<dbReference type="AlphaFoldDB" id="A0A3N4M647"/>
<dbReference type="PRINTS" id="PR00344">
    <property type="entry name" value="BCTRLSENSOR"/>
</dbReference>
<dbReference type="Gene3D" id="1.10.287.130">
    <property type="match status" value="1"/>
</dbReference>
<dbReference type="Pfam" id="PF08448">
    <property type="entry name" value="PAS_4"/>
    <property type="match status" value="1"/>
</dbReference>
<dbReference type="Gene3D" id="3.30.450.20">
    <property type="entry name" value="PAS domain"/>
    <property type="match status" value="2"/>
</dbReference>
<evidence type="ECO:0000259" key="16">
    <source>
        <dbReference type="PROSITE" id="PS50110"/>
    </source>
</evidence>
<evidence type="ECO:0000259" key="18">
    <source>
        <dbReference type="PROSITE" id="PS50113"/>
    </source>
</evidence>
<evidence type="ECO:0000256" key="1">
    <source>
        <dbReference type="ARBA" id="ARBA00000085"/>
    </source>
</evidence>
<organism evidence="20 21">
    <name type="scientific">Chitinophaga barathri</name>
    <dbReference type="NCBI Taxonomy" id="1647451"/>
    <lineage>
        <taxon>Bacteria</taxon>
        <taxon>Pseudomonadati</taxon>
        <taxon>Bacteroidota</taxon>
        <taxon>Chitinophagia</taxon>
        <taxon>Chitinophagales</taxon>
        <taxon>Chitinophagaceae</taxon>
        <taxon>Chitinophaga</taxon>
    </lineage>
</organism>
<dbReference type="EMBL" id="RMBX01000015">
    <property type="protein sequence ID" value="RPD38555.1"/>
    <property type="molecule type" value="Genomic_DNA"/>
</dbReference>
<dbReference type="InterPro" id="IPR000014">
    <property type="entry name" value="PAS"/>
</dbReference>
<dbReference type="InterPro" id="IPR005467">
    <property type="entry name" value="His_kinase_dom"/>
</dbReference>
<comment type="caution">
    <text evidence="20">The sequence shown here is derived from an EMBL/GenBank/DDBJ whole genome shotgun (WGS) entry which is preliminary data.</text>
</comment>
<comment type="catalytic activity">
    <reaction evidence="1">
        <text>ATP + protein L-histidine = ADP + protein N-phospho-L-histidine.</text>
        <dbReference type="EC" id="2.7.13.3"/>
    </reaction>
</comment>
<feature type="domain" description="Histidine kinase" evidence="15">
    <location>
        <begin position="492"/>
        <end position="713"/>
    </location>
</feature>
<keyword evidence="7" id="KW-0547">Nucleotide-binding</keyword>
<dbReference type="Proteomes" id="UP000279089">
    <property type="component" value="Unassembled WGS sequence"/>
</dbReference>
<evidence type="ECO:0000256" key="7">
    <source>
        <dbReference type="ARBA" id="ARBA00022741"/>
    </source>
</evidence>
<keyword evidence="11 14" id="KW-0472">Membrane</keyword>
<keyword evidence="21" id="KW-1185">Reference proteome</keyword>
<dbReference type="Gene3D" id="3.30.565.10">
    <property type="entry name" value="Histidine kinase-like ATPase, C-terminal domain"/>
    <property type="match status" value="1"/>
</dbReference>
<dbReference type="PROSITE" id="PS50109">
    <property type="entry name" value="HIS_KIN"/>
    <property type="match status" value="1"/>
</dbReference>
<keyword evidence="6 14" id="KW-0812">Transmembrane</keyword>
<dbReference type="GO" id="GO:0000155">
    <property type="term" value="F:phosphorelay sensor kinase activity"/>
    <property type="evidence" value="ECO:0007669"/>
    <property type="project" value="InterPro"/>
</dbReference>
<proteinExistence type="predicted"/>
<dbReference type="FunFam" id="3.30.565.10:FF:000010">
    <property type="entry name" value="Sensor histidine kinase RcsC"/>
    <property type="match status" value="1"/>
</dbReference>
<dbReference type="SUPFAM" id="SSF55874">
    <property type="entry name" value="ATPase domain of HSP90 chaperone/DNA topoisomerase II/histidine kinase"/>
    <property type="match status" value="1"/>
</dbReference>
<dbReference type="Gene3D" id="1.20.120.160">
    <property type="entry name" value="HPT domain"/>
    <property type="match status" value="1"/>
</dbReference>
<evidence type="ECO:0000259" key="19">
    <source>
        <dbReference type="PROSITE" id="PS50894"/>
    </source>
</evidence>
<keyword evidence="10" id="KW-0902">Two-component regulatory system</keyword>
<dbReference type="SMART" id="SM00388">
    <property type="entry name" value="HisKA"/>
    <property type="match status" value="1"/>
</dbReference>
<dbReference type="Pfam" id="PF00512">
    <property type="entry name" value="HisKA"/>
    <property type="match status" value="1"/>
</dbReference>
<comment type="subcellular location">
    <subcellularLocation>
        <location evidence="2">Cell membrane</location>
        <topology evidence="2">Multi-pass membrane protein</topology>
    </subcellularLocation>
</comment>
<evidence type="ECO:0000256" key="4">
    <source>
        <dbReference type="ARBA" id="ARBA00022475"/>
    </source>
</evidence>
<dbReference type="GO" id="GO:0005886">
    <property type="term" value="C:plasma membrane"/>
    <property type="evidence" value="ECO:0007669"/>
    <property type="project" value="UniProtKB-SubCell"/>
</dbReference>
<dbReference type="Gene3D" id="3.40.50.2300">
    <property type="match status" value="1"/>
</dbReference>
<dbReference type="SMART" id="SM00387">
    <property type="entry name" value="HATPase_c"/>
    <property type="match status" value="1"/>
</dbReference>
<dbReference type="InterPro" id="IPR011006">
    <property type="entry name" value="CheY-like_superfamily"/>
</dbReference>
<dbReference type="CDD" id="cd00082">
    <property type="entry name" value="HisKA"/>
    <property type="match status" value="1"/>
</dbReference>
<dbReference type="PROSITE" id="PS50112">
    <property type="entry name" value="PAS"/>
    <property type="match status" value="2"/>
</dbReference>
<dbReference type="CDD" id="cd16922">
    <property type="entry name" value="HATPase_EvgS-ArcB-TorS-like"/>
    <property type="match status" value="1"/>
</dbReference>
<evidence type="ECO:0000313" key="20">
    <source>
        <dbReference type="EMBL" id="RPD38555.1"/>
    </source>
</evidence>
<dbReference type="PROSITE" id="PS50110">
    <property type="entry name" value="RESPONSE_REGULATORY"/>
    <property type="match status" value="1"/>
</dbReference>
<sequence>MKKISSPVIIVFVAAIVSVAWFAWSAWFSDADAIKRNERIQLTNDKIRLLERVAYTVKSLESSVRAYVITGDSGFLTREDFTETQLRTPVENLQFLASDSREAHAMDSLRAMVYQRIVYFNYLISSTRESPVIAGAMIRPVQTPAPPDPLTSLIDRLLEDQYSHMEARLSSSLPNRLPFLVTLTASALALGVIFWGLYKLVKDMRKTKASESALRTSEAKYRRLIEDAGATMFTTNRGGFFKYVNSKALDLTGYTPQELIDKQYTMLIDPPEQQRLREHYEKQAFEGTTESSLRFPIRCKNGDQKWVEQHVVLLRQHGIFSGYQCIVKDIHAKKMADEEVVKTKNEMNTLHSRLQSILLNSPSMIFIKDINSKYVLINRRFEEVFGIKSENILGRADKDFPSKLKPEKSIESDRAVLLHEKPVESEDSIEINGKTHYFFITKFPLRDHTHRVYGLCGIATDITERIQHEHALIDERKRAIDARRAQEFFMANMSHELRTPLNGILGFTYLLEQTATNPQQSEYVREILDSANNLLALVNDLLDFSRIKTGRMVLEHAAFDLRELIAQKADKYRPLAEKKGLQLLCDMQENMEGLVLGDPLRLKQILNNLIDNAIKFTENGSISLSVSIEEENEKQLKYAFELKDTGIGIPGHLHHEMGETFIQVHAGNDRKHGGTGLGLALVRQLVGLHQGTIHICNNPEGGTIIRFIIPYNRQVQEPVFVPEASKETLLLPPLQGKNILLAEDNLVNQKLAIRTLANAGAAVELAENGLEALEKLRHHKYDCILMDIQMPEMDGLEATRKIRDSGSAIPIIAMTASALKGDRERCLLAGMNDYISKPFIPNDLFQKILEALGERDPVFAKFTGPDYEEQRVPSLVDLRYLRDVVDDNPEYMLDILNTFLERTDSMLTNMENSAQLEAWDETSQHAGLLRSSLMVVRIQPLSAIVHEIEQQARNRESLHTVLPNIHLAIKLYKDAHSVLLKEVNKLS</sequence>
<evidence type="ECO:0000256" key="6">
    <source>
        <dbReference type="ARBA" id="ARBA00022692"/>
    </source>
</evidence>
<dbReference type="SUPFAM" id="SSF47384">
    <property type="entry name" value="Homodimeric domain of signal transducing histidine kinase"/>
    <property type="match status" value="1"/>
</dbReference>
<dbReference type="InterPro" id="IPR036890">
    <property type="entry name" value="HATPase_C_sf"/>
</dbReference>
<dbReference type="GO" id="GO:0005524">
    <property type="term" value="F:ATP binding"/>
    <property type="evidence" value="ECO:0007669"/>
    <property type="project" value="UniProtKB-KW"/>
</dbReference>
<dbReference type="InterPro" id="IPR003594">
    <property type="entry name" value="HATPase_dom"/>
</dbReference>
<feature type="domain" description="PAS" evidence="17">
    <location>
        <begin position="350"/>
        <end position="407"/>
    </location>
</feature>
<dbReference type="InterPro" id="IPR007891">
    <property type="entry name" value="CHASE3"/>
</dbReference>
<dbReference type="Pfam" id="PF05227">
    <property type="entry name" value="CHASE3"/>
    <property type="match status" value="1"/>
</dbReference>
<feature type="transmembrane region" description="Helical" evidence="14">
    <location>
        <begin position="6"/>
        <end position="29"/>
    </location>
</feature>
<dbReference type="PANTHER" id="PTHR45339">
    <property type="entry name" value="HYBRID SIGNAL TRANSDUCTION HISTIDINE KINASE J"/>
    <property type="match status" value="1"/>
</dbReference>
<comment type="caution">
    <text evidence="12">Lacks conserved residue(s) required for the propagation of feature annotation.</text>
</comment>